<keyword evidence="13" id="KW-0863">Zinc-finger</keyword>
<feature type="domain" description="C2H2-type" evidence="16">
    <location>
        <begin position="1358"/>
        <end position="1386"/>
    </location>
</feature>
<evidence type="ECO:0000256" key="3">
    <source>
        <dbReference type="ARBA" id="ARBA00004544"/>
    </source>
</evidence>
<feature type="compositionally biased region" description="Polar residues" evidence="15">
    <location>
        <begin position="248"/>
        <end position="259"/>
    </location>
</feature>
<keyword evidence="10 14" id="KW-0175">Coiled coil</keyword>
<dbReference type="GO" id="GO:0008270">
    <property type="term" value="F:zinc ion binding"/>
    <property type="evidence" value="ECO:0007669"/>
    <property type="project" value="UniProtKB-KW"/>
</dbReference>
<comment type="subcellular location">
    <subcellularLocation>
        <location evidence="3">Cytoplasm</location>
        <location evidence="3">Cell cortex</location>
    </subcellularLocation>
    <subcellularLocation>
        <location evidence="1">Cytoplasm</location>
        <location evidence="1">Cytoskeleton</location>
        <location evidence="1">Microtubule organizing center</location>
        <location evidence="1">Centrosome</location>
        <location evidence="1">Centriole</location>
    </subcellularLocation>
    <subcellularLocation>
        <location evidence="2">Cytoplasm</location>
        <location evidence="2">Cytoskeleton</location>
        <location evidence="2">Spindle</location>
    </subcellularLocation>
</comment>
<evidence type="ECO:0000256" key="5">
    <source>
        <dbReference type="ARBA" id="ARBA00022490"/>
    </source>
</evidence>
<feature type="coiled-coil region" evidence="14">
    <location>
        <begin position="854"/>
        <end position="881"/>
    </location>
</feature>
<keyword evidence="6" id="KW-0132">Cell division</keyword>
<dbReference type="Proteomes" id="UP000298327">
    <property type="component" value="Unassembled WGS sequence"/>
</dbReference>
<evidence type="ECO:0000313" key="19">
    <source>
        <dbReference type="Proteomes" id="UP000298327"/>
    </source>
</evidence>
<dbReference type="GO" id="GO:0000743">
    <property type="term" value="P:nuclear migration involved in conjugation with cellular fusion"/>
    <property type="evidence" value="ECO:0007669"/>
    <property type="project" value="TreeGrafter"/>
</dbReference>
<keyword evidence="11" id="KW-0206">Cytoskeleton</keyword>
<evidence type="ECO:0000256" key="2">
    <source>
        <dbReference type="ARBA" id="ARBA00004186"/>
    </source>
</evidence>
<dbReference type="SUPFAM" id="SSF57667">
    <property type="entry name" value="beta-beta-alpha zinc fingers"/>
    <property type="match status" value="1"/>
</dbReference>
<dbReference type="GO" id="GO:0000132">
    <property type="term" value="P:establishment of mitotic spindle orientation"/>
    <property type="evidence" value="ECO:0007669"/>
    <property type="project" value="TreeGrafter"/>
</dbReference>
<evidence type="ECO:0000256" key="4">
    <source>
        <dbReference type="ARBA" id="ARBA00011010"/>
    </source>
</evidence>
<dbReference type="GO" id="GO:0005814">
    <property type="term" value="C:centriole"/>
    <property type="evidence" value="ECO:0007669"/>
    <property type="project" value="UniProtKB-SubCell"/>
</dbReference>
<keyword evidence="8" id="KW-0498">Mitosis</keyword>
<dbReference type="InterPro" id="IPR036859">
    <property type="entry name" value="CAP-Gly_dom_sf"/>
</dbReference>
<evidence type="ECO:0008006" key="20">
    <source>
        <dbReference type="Google" id="ProtNLM"/>
    </source>
</evidence>
<feature type="region of interest" description="Disordered" evidence="15">
    <location>
        <begin position="1136"/>
        <end position="1170"/>
    </location>
</feature>
<feature type="region of interest" description="Disordered" evidence="15">
    <location>
        <begin position="1694"/>
        <end position="1774"/>
    </location>
</feature>
<feature type="compositionally biased region" description="Low complexity" evidence="15">
    <location>
        <begin position="109"/>
        <end position="125"/>
    </location>
</feature>
<dbReference type="PROSITE" id="PS50157">
    <property type="entry name" value="ZINC_FINGER_C2H2_2"/>
    <property type="match status" value="2"/>
</dbReference>
<dbReference type="GO" id="GO:0005874">
    <property type="term" value="C:microtubule"/>
    <property type="evidence" value="ECO:0007669"/>
    <property type="project" value="UniProtKB-KW"/>
</dbReference>
<feature type="region of interest" description="Disordered" evidence="15">
    <location>
        <begin position="211"/>
        <end position="259"/>
    </location>
</feature>
<evidence type="ECO:0000256" key="8">
    <source>
        <dbReference type="ARBA" id="ARBA00022776"/>
    </source>
</evidence>
<dbReference type="Pfam" id="PF12455">
    <property type="entry name" value="Dynactin"/>
    <property type="match status" value="1"/>
</dbReference>
<keyword evidence="13" id="KW-0479">Metal-binding</keyword>
<feature type="compositionally biased region" description="Polar residues" evidence="15">
    <location>
        <begin position="126"/>
        <end position="139"/>
    </location>
</feature>
<keyword evidence="13" id="KW-0862">Zinc</keyword>
<evidence type="ECO:0000259" key="17">
    <source>
        <dbReference type="PROSITE" id="PS50245"/>
    </source>
</evidence>
<dbReference type="PROSITE" id="PS50245">
    <property type="entry name" value="CAP_GLY_2"/>
    <property type="match status" value="1"/>
</dbReference>
<keyword evidence="19" id="KW-1185">Reference proteome</keyword>
<evidence type="ECO:0000256" key="10">
    <source>
        <dbReference type="ARBA" id="ARBA00023054"/>
    </source>
</evidence>
<dbReference type="InterPro" id="IPR013087">
    <property type="entry name" value="Znf_C2H2_type"/>
</dbReference>
<feature type="compositionally biased region" description="Basic and acidic residues" evidence="15">
    <location>
        <begin position="1753"/>
        <end position="1771"/>
    </location>
</feature>
<dbReference type="PROSITE" id="PS00028">
    <property type="entry name" value="ZINC_FINGER_C2H2_1"/>
    <property type="match status" value="1"/>
</dbReference>
<accession>A0A4Y9ZAI3</accession>
<proteinExistence type="inferred from homology"/>
<feature type="compositionally biased region" description="Pro residues" evidence="15">
    <location>
        <begin position="1136"/>
        <end position="1151"/>
    </location>
</feature>
<dbReference type="Pfam" id="PF01302">
    <property type="entry name" value="CAP_GLY"/>
    <property type="match status" value="1"/>
</dbReference>
<dbReference type="GO" id="GO:0005816">
    <property type="term" value="C:spindle pole body"/>
    <property type="evidence" value="ECO:0007669"/>
    <property type="project" value="TreeGrafter"/>
</dbReference>
<dbReference type="GO" id="GO:0051301">
    <property type="term" value="P:cell division"/>
    <property type="evidence" value="ECO:0007669"/>
    <property type="project" value="UniProtKB-KW"/>
</dbReference>
<feature type="region of interest" description="Disordered" evidence="15">
    <location>
        <begin position="1609"/>
        <end position="1649"/>
    </location>
</feature>
<feature type="compositionally biased region" description="Polar residues" evidence="15">
    <location>
        <begin position="1742"/>
        <end position="1751"/>
    </location>
</feature>
<keyword evidence="12" id="KW-0131">Cell cycle</keyword>
<dbReference type="EMBL" id="SEOQ01000034">
    <property type="protein sequence ID" value="TFY71856.1"/>
    <property type="molecule type" value="Genomic_DNA"/>
</dbReference>
<dbReference type="PANTHER" id="PTHR18916">
    <property type="entry name" value="DYNACTIN 1-RELATED MICROTUBULE-BINDING"/>
    <property type="match status" value="1"/>
</dbReference>
<name>A0A4Y9ZAI3_9AGAM</name>
<evidence type="ECO:0000256" key="11">
    <source>
        <dbReference type="ARBA" id="ARBA00023212"/>
    </source>
</evidence>
<evidence type="ECO:0000256" key="9">
    <source>
        <dbReference type="ARBA" id="ARBA00023017"/>
    </source>
</evidence>
<feature type="region of interest" description="Disordered" evidence="15">
    <location>
        <begin position="1069"/>
        <end position="1091"/>
    </location>
</feature>
<dbReference type="InterPro" id="IPR036236">
    <property type="entry name" value="Znf_C2H2_sf"/>
</dbReference>
<feature type="coiled-coil region" evidence="14">
    <location>
        <begin position="317"/>
        <end position="597"/>
    </location>
</feature>
<comment type="caution">
    <text evidence="18">The sequence shown here is derived from an EMBL/GenBank/DDBJ whole genome shotgun (WGS) entry which is preliminary data.</text>
</comment>
<evidence type="ECO:0000256" key="13">
    <source>
        <dbReference type="PROSITE-ProRule" id="PRU00042"/>
    </source>
</evidence>
<feature type="compositionally biased region" description="Low complexity" evidence="15">
    <location>
        <begin position="1709"/>
        <end position="1730"/>
    </location>
</feature>
<sequence>MASAEIPLNALVEVPVGRGIVRFCGTTSFAQGKWVGIELSEPKGKNDGSVQGVQYFTCRANFGMFVRPSQVKVVAMEPATPAPNRTAPTSSRPALGHQRTGSTGVARVSSLRATAPPSPRATSPAKSGTSSVTSASPRVTSRFAPPSPTKRAAAAPPPAVLAARKAAGHGRRSSVQETKLQLNASVGSARKPEIDSPVFDAVPQARALPFKTRVSSPPPPPQLPGPSLQQTTSVPAPKSSPIAAMTAQPRTSSPLSAPSPSIDAVIQEREELQELHAKIRVLEAKRADDARHVRELETKLADAETFVSLRPKLQAKLTQQQTELITTRRELADAKQLADLADSRIVDAQEQLEMAMLDKEVAEERAEAAEAEVDELKEKLAVVEVELGVMKESGEGGEEGAGTDPQVTSSMAYIQLERQNSRLKEALIRLREITQETEQEQRRRIADMEKDVMNVDELQTQLEETLIQLSNAETQVDELKGQLDDALGAEEMLMQLTERNLMLGEKIEEMRITIEDLEALKELNDELEENHLETEKSMQEEIDEKDIQMRDQQRKIDSLDEACQDYESTINQFRELVLTLQSELDALRTQTQTAQNESAAAASQSAAVMSMNLKLQSTASKNQAKNIDLEVKRIEAKEARELLSIVQPYLPQIYVESDSAATQCYLFFQRMALKADLVNMVVAQIHGLPEALNGPVSDTLVGVCDMRGAIATLSTVCKRFAAILRKCDVESFLNIGRLYPEIAPMEKRIDMHIELLRREEFREMECVTDINKIQAQFDHLAETYFEGFEYDLGERELGFVLAFDHDLDIYASSLGLTKTAVETILADDDVIREVGEIDVQKEFFEPIQKSLDLSKSAKITSKKLTKRLEDLTENSSALKAHLAPQLKGLSNFVSELVNFGIQLAQQIMPHISEVRSSRTPFQMSKVLSFVNNVASSTVGKSRKEATSSWAALNDAISQVISEANALLPVTMENENVVHITGTAPWVLRVAEIKANLAINVEAERKVAQLNEEMQGLMRTLKTKDQNIQEAGVKIELMERRMETQERAYEEAMEQLQTDLDALEQENTKLKAATVDPERKPTGNANTESENIAVEGSLETSHLLEQLEAFRGAVRFLRMENSYLKGQDLLKELQELPPLPAPAPREPTPPLDPSGLSDTDDSDSDMEPAPPTTLRALATERKALYRDVIRFSSSPRLVDLSAMNAKAKATGEEGTDSIPYDDYQCMFPMMPKCVPGRSLKRAWEDEGGGVAGRNSESTPPFCHFSATVSPPLPVQPQLQLPASRTSRSKLRAPGPPRVFASVIEHHGPRSCEADGELACAPTACPHAPLCIAMLIPEEKKETQKKKTPTPKKKVETGVWPCKIDGCNKEFAREADLKRHQRTTKLHSLPGFACPQCEATFTRTDALRRHQKSRHNGVIIEPDQDKGKGPQGPPGEQISAGSSKSRSRSGTPGSKNKGQGDANSTPPNALAQPGAAGPGPGAPPGYYRQHGMNTDFLVFVPPRTPQGIIMDPNYQAMGIPTSAARMHQSPPNWPPPPPWVPDGQPMGYPPMPGAPPAYFPYYRPGMLPPHMTPEMEARPSQATSAAGVVDPQLAQQSGEQLQDIDAEMKDGAAPAESLNAPAKSAETHPSTPVIDPSLENGSREGMGSTEASNGHVSLEITAQAMEAVLLAARQHLEDHIAAAKAGRKLENAVATGVLGGEPPEGEQRPLGSPSAAAGSSNSEGEVEAAVSAEGGGTGEDKTAANEQAESQPPSERVKEPPQMHAAEPEHMLTEDGEPMLNPAELLTQVGPDLCIGLPYTAGLTTTYQESLASPPPS</sequence>
<keyword evidence="7" id="KW-0493">Microtubule</keyword>
<feature type="compositionally biased region" description="Low complexity" evidence="15">
    <location>
        <begin position="149"/>
        <end position="165"/>
    </location>
</feature>
<feature type="domain" description="CAP-Gly" evidence="17">
    <location>
        <begin position="25"/>
        <end position="67"/>
    </location>
</feature>
<reference evidence="18 19" key="1">
    <citation type="submission" date="2019-02" db="EMBL/GenBank/DDBJ databases">
        <title>Genome sequencing of the rare red list fungi Dentipellis fragilis.</title>
        <authorList>
            <person name="Buettner E."/>
            <person name="Kellner H."/>
        </authorList>
    </citation>
    <scope>NUCLEOTIDE SEQUENCE [LARGE SCALE GENOMIC DNA]</scope>
    <source>
        <strain evidence="18 19">DSM 105465</strain>
    </source>
</reference>
<feature type="compositionally biased region" description="Low complexity" evidence="15">
    <location>
        <begin position="1437"/>
        <end position="1453"/>
    </location>
</feature>
<feature type="compositionally biased region" description="Polar residues" evidence="15">
    <location>
        <begin position="173"/>
        <end position="186"/>
    </location>
</feature>
<feature type="region of interest" description="Disordered" evidence="15">
    <location>
        <begin position="80"/>
        <end position="197"/>
    </location>
</feature>
<evidence type="ECO:0000259" key="16">
    <source>
        <dbReference type="PROSITE" id="PS50157"/>
    </source>
</evidence>
<dbReference type="InterPro" id="IPR022157">
    <property type="entry name" value="Dynactin"/>
</dbReference>
<feature type="domain" description="C2H2-type" evidence="16">
    <location>
        <begin position="1390"/>
        <end position="1415"/>
    </location>
</feature>
<evidence type="ECO:0000256" key="12">
    <source>
        <dbReference type="ARBA" id="ARBA00023306"/>
    </source>
</evidence>
<evidence type="ECO:0000256" key="7">
    <source>
        <dbReference type="ARBA" id="ARBA00022701"/>
    </source>
</evidence>
<dbReference type="STRING" id="205917.A0A4Y9ZAI3"/>
<dbReference type="InterPro" id="IPR000938">
    <property type="entry name" value="CAP-Gly_domain"/>
</dbReference>
<evidence type="ECO:0000256" key="1">
    <source>
        <dbReference type="ARBA" id="ARBA00004114"/>
    </source>
</evidence>
<dbReference type="Gene3D" id="3.30.160.60">
    <property type="entry name" value="Classic Zinc Finger"/>
    <property type="match status" value="2"/>
</dbReference>
<dbReference type="PANTHER" id="PTHR18916:SF6">
    <property type="entry name" value="DYNACTIN SUBUNIT 1"/>
    <property type="match status" value="1"/>
</dbReference>
<keyword evidence="9" id="KW-0243">Dynein</keyword>
<evidence type="ECO:0000256" key="15">
    <source>
        <dbReference type="SAM" id="MobiDB-lite"/>
    </source>
</evidence>
<dbReference type="GO" id="GO:0030286">
    <property type="term" value="C:dynein complex"/>
    <property type="evidence" value="ECO:0007669"/>
    <property type="project" value="UniProtKB-KW"/>
</dbReference>
<gene>
    <name evidence="18" type="ORF">EVG20_g1162</name>
</gene>
<protein>
    <recommendedName>
        <fullName evidence="20">CAP-Gly domain-containing protein</fullName>
    </recommendedName>
</protein>
<feature type="compositionally biased region" description="Low complexity" evidence="15">
    <location>
        <begin position="80"/>
        <end position="89"/>
    </location>
</feature>
<keyword evidence="5" id="KW-0963">Cytoplasm</keyword>
<feature type="region of interest" description="Disordered" evidence="15">
    <location>
        <begin position="1407"/>
        <end position="1486"/>
    </location>
</feature>
<dbReference type="SUPFAM" id="SSF74924">
    <property type="entry name" value="Cap-Gly domain"/>
    <property type="match status" value="1"/>
</dbReference>
<dbReference type="GO" id="GO:0005819">
    <property type="term" value="C:spindle"/>
    <property type="evidence" value="ECO:0007669"/>
    <property type="project" value="UniProtKB-SubCell"/>
</dbReference>
<comment type="similarity">
    <text evidence="4">Belongs to the dynactin 150 kDa subunit family.</text>
</comment>
<dbReference type="Gene3D" id="2.30.30.190">
    <property type="entry name" value="CAP Gly-rich-like domain"/>
    <property type="match status" value="1"/>
</dbReference>
<dbReference type="PROSITE" id="PS00845">
    <property type="entry name" value="CAP_GLY_1"/>
    <property type="match status" value="1"/>
</dbReference>
<evidence type="ECO:0000313" key="18">
    <source>
        <dbReference type="EMBL" id="TFY71856.1"/>
    </source>
</evidence>
<dbReference type="OrthoDB" id="2130750at2759"/>
<feature type="compositionally biased region" description="Low complexity" evidence="15">
    <location>
        <begin position="1464"/>
        <end position="1473"/>
    </location>
</feature>
<dbReference type="SMART" id="SM01052">
    <property type="entry name" value="CAP_GLY"/>
    <property type="match status" value="1"/>
</dbReference>
<dbReference type="GO" id="GO:0051286">
    <property type="term" value="C:cell tip"/>
    <property type="evidence" value="ECO:0007669"/>
    <property type="project" value="TreeGrafter"/>
</dbReference>
<dbReference type="Pfam" id="PF00096">
    <property type="entry name" value="zf-C2H2"/>
    <property type="match status" value="2"/>
</dbReference>
<dbReference type="SMART" id="SM00355">
    <property type="entry name" value="ZnF_C2H2"/>
    <property type="match status" value="2"/>
</dbReference>
<evidence type="ECO:0000256" key="14">
    <source>
        <dbReference type="SAM" id="Coils"/>
    </source>
</evidence>
<organism evidence="18 19">
    <name type="scientific">Dentipellis fragilis</name>
    <dbReference type="NCBI Taxonomy" id="205917"/>
    <lineage>
        <taxon>Eukaryota</taxon>
        <taxon>Fungi</taxon>
        <taxon>Dikarya</taxon>
        <taxon>Basidiomycota</taxon>
        <taxon>Agaricomycotina</taxon>
        <taxon>Agaricomycetes</taxon>
        <taxon>Russulales</taxon>
        <taxon>Hericiaceae</taxon>
        <taxon>Dentipellis</taxon>
    </lineage>
</organism>
<evidence type="ECO:0000256" key="6">
    <source>
        <dbReference type="ARBA" id="ARBA00022618"/>
    </source>
</evidence>